<name>A0A1N6M5D7_9VIBR</name>
<gene>
    <name evidence="1" type="ORF">VSP9026_02390</name>
</gene>
<dbReference type="Proteomes" id="UP000184774">
    <property type="component" value="Unassembled WGS sequence"/>
</dbReference>
<dbReference type="AlphaFoldDB" id="A0A1N6M5D7"/>
<sequence length="115" mass="12977">MATGIDEHTGQIITGITELRQRLKRCMQTRRVSLPLGRDYGSNLPYRIDKKITRAQEIDIYADVADMIAHPPNGFTDEIQLVKTWLIRGDNAVTLSIEVKLLFDGHIEEISGLSL</sequence>
<dbReference type="EMBL" id="FSSB01000016">
    <property type="protein sequence ID" value="SIO94661.1"/>
    <property type="molecule type" value="Genomic_DNA"/>
</dbReference>
<dbReference type="Gene3D" id="3.10.450.40">
    <property type="match status" value="1"/>
</dbReference>
<reference evidence="1 2" key="1">
    <citation type="submission" date="2016-12" db="EMBL/GenBank/DDBJ databases">
        <authorList>
            <person name="Song W.-J."/>
            <person name="Kurnit D.M."/>
        </authorList>
    </citation>
    <scope>NUCLEOTIDE SEQUENCE [LARGE SCALE GENOMIC DNA]</scope>
    <source>
        <strain evidence="1 2">CECT 9026</strain>
    </source>
</reference>
<accession>A0A1N6M5D7</accession>
<proteinExistence type="predicted"/>
<evidence type="ECO:0000313" key="1">
    <source>
        <dbReference type="EMBL" id="SIO94661.1"/>
    </source>
</evidence>
<dbReference type="OrthoDB" id="9802846at2"/>
<evidence type="ECO:0000313" key="2">
    <source>
        <dbReference type="Proteomes" id="UP000184774"/>
    </source>
</evidence>
<dbReference type="RefSeq" id="WP_074373195.1">
    <property type="nucleotide sequence ID" value="NZ_AP024907.1"/>
</dbReference>
<dbReference type="SUPFAM" id="SSF160719">
    <property type="entry name" value="gpW/gp25-like"/>
    <property type="match status" value="1"/>
</dbReference>
<evidence type="ECO:0008006" key="3">
    <source>
        <dbReference type="Google" id="ProtNLM"/>
    </source>
</evidence>
<organism evidence="1 2">
    <name type="scientific">Vibrio spartinae</name>
    <dbReference type="NCBI Taxonomy" id="1918945"/>
    <lineage>
        <taxon>Bacteria</taxon>
        <taxon>Pseudomonadati</taxon>
        <taxon>Pseudomonadota</taxon>
        <taxon>Gammaproteobacteria</taxon>
        <taxon>Vibrionales</taxon>
        <taxon>Vibrionaceae</taxon>
        <taxon>Vibrio</taxon>
    </lineage>
</organism>
<protein>
    <recommendedName>
        <fullName evidence="3">Gene 25-like lysozyme</fullName>
    </recommendedName>
</protein>